<proteinExistence type="predicted"/>
<protein>
    <submittedName>
        <fullName evidence="1">Uncharacterized protein</fullName>
    </submittedName>
</protein>
<dbReference type="AlphaFoldDB" id="A0A0K2UN66"/>
<sequence length="51" mass="5823">MHLVFSKSLHLLILSQTNHHAEKGGSKPSNNQKVLLRLRITLSQQLLEYLS</sequence>
<organism evidence="1">
    <name type="scientific">Lepeophtheirus salmonis</name>
    <name type="common">Salmon louse</name>
    <name type="synonym">Caligus salmonis</name>
    <dbReference type="NCBI Taxonomy" id="72036"/>
    <lineage>
        <taxon>Eukaryota</taxon>
        <taxon>Metazoa</taxon>
        <taxon>Ecdysozoa</taxon>
        <taxon>Arthropoda</taxon>
        <taxon>Crustacea</taxon>
        <taxon>Multicrustacea</taxon>
        <taxon>Hexanauplia</taxon>
        <taxon>Copepoda</taxon>
        <taxon>Siphonostomatoida</taxon>
        <taxon>Caligidae</taxon>
        <taxon>Lepeophtheirus</taxon>
    </lineage>
</organism>
<name>A0A0K2UN66_LEPSM</name>
<accession>A0A0K2UN66</accession>
<evidence type="ECO:0000313" key="1">
    <source>
        <dbReference type="EMBL" id="CDW39724.1"/>
    </source>
</evidence>
<dbReference type="EMBL" id="HACA01022363">
    <property type="protein sequence ID" value="CDW39724.1"/>
    <property type="molecule type" value="Transcribed_RNA"/>
</dbReference>
<reference evidence="1" key="1">
    <citation type="submission" date="2014-05" db="EMBL/GenBank/DDBJ databases">
        <authorList>
            <person name="Chronopoulou M."/>
        </authorList>
    </citation>
    <scope>NUCLEOTIDE SEQUENCE</scope>
    <source>
        <tissue evidence="1">Whole organism</tissue>
    </source>
</reference>